<dbReference type="PROSITE" id="PS50097">
    <property type="entry name" value="BTB"/>
    <property type="match status" value="1"/>
</dbReference>
<dbReference type="AlphaFoldDB" id="A0A9P8JE10"/>
<gene>
    <name evidence="2" type="ORF">KCU76_g2359</name>
</gene>
<dbReference type="Gene3D" id="3.30.710.10">
    <property type="entry name" value="Potassium Channel Kv1.1, Chain A"/>
    <property type="match status" value="1"/>
</dbReference>
<dbReference type="Proteomes" id="UP000779574">
    <property type="component" value="Unassembled WGS sequence"/>
</dbReference>
<dbReference type="EMBL" id="JAHFXF010000057">
    <property type="protein sequence ID" value="KAG9698302.1"/>
    <property type="molecule type" value="Genomic_DNA"/>
</dbReference>
<proteinExistence type="predicted"/>
<dbReference type="CDD" id="cd18186">
    <property type="entry name" value="BTB_POZ_ZBTB_KLHL-like"/>
    <property type="match status" value="1"/>
</dbReference>
<evidence type="ECO:0000313" key="2">
    <source>
        <dbReference type="EMBL" id="KAG9698302.1"/>
    </source>
</evidence>
<feature type="non-terminal residue" evidence="2">
    <location>
        <position position="242"/>
    </location>
</feature>
<name>A0A9P8JE10_AURME</name>
<accession>A0A9P8JE10</accession>
<feature type="domain" description="BTB" evidence="1">
    <location>
        <begin position="24"/>
        <end position="98"/>
    </location>
</feature>
<comment type="caution">
    <text evidence="2">The sequence shown here is derived from an EMBL/GenBank/DDBJ whole genome shotgun (WGS) entry which is preliminary data.</text>
</comment>
<evidence type="ECO:0000259" key="1">
    <source>
        <dbReference type="PROSITE" id="PS50097"/>
    </source>
</evidence>
<dbReference type="InterPro" id="IPR011333">
    <property type="entry name" value="SKP1/BTB/POZ_sf"/>
</dbReference>
<dbReference type="InterPro" id="IPR000210">
    <property type="entry name" value="BTB/POZ_dom"/>
</dbReference>
<dbReference type="OrthoDB" id="194443at2759"/>
<evidence type="ECO:0000313" key="3">
    <source>
        <dbReference type="Proteomes" id="UP000779574"/>
    </source>
</evidence>
<reference evidence="2" key="2">
    <citation type="submission" date="2021-08" db="EMBL/GenBank/DDBJ databases">
        <authorList>
            <person name="Gostincar C."/>
            <person name="Sun X."/>
            <person name="Song Z."/>
            <person name="Gunde-Cimerman N."/>
        </authorList>
    </citation>
    <scope>NUCLEOTIDE SEQUENCE</scope>
    <source>
        <strain evidence="2">EXF-9911</strain>
    </source>
</reference>
<dbReference type="SUPFAM" id="SSF54695">
    <property type="entry name" value="POZ domain"/>
    <property type="match status" value="1"/>
</dbReference>
<organism evidence="2 3">
    <name type="scientific">Aureobasidium melanogenum</name>
    <name type="common">Aureobasidium pullulans var. melanogenum</name>
    <dbReference type="NCBI Taxonomy" id="46634"/>
    <lineage>
        <taxon>Eukaryota</taxon>
        <taxon>Fungi</taxon>
        <taxon>Dikarya</taxon>
        <taxon>Ascomycota</taxon>
        <taxon>Pezizomycotina</taxon>
        <taxon>Dothideomycetes</taxon>
        <taxon>Dothideomycetidae</taxon>
        <taxon>Dothideales</taxon>
        <taxon>Saccotheciaceae</taxon>
        <taxon>Aureobasidium</taxon>
    </lineage>
</organism>
<sequence>MELMEFYDRRIWRWWVTSDIIGKSNDMIQVQSQEDGNEPPLSASVHKELLCFYSPYYTAAIKGRFSESRKNLFTLGLSASQTRLFVEWLYTGRCEHNPWNQHGSDDICALYVFADQTDIIALRRTITTRLSSSIRQLVTPDELASLVSQLPGSSGLRRFLLEDAVSHRMYAEYKGTATPWNWEQQGYLPEDFPEDFYAQLLSGHLQNEGQGFSCPRFKNPCNYHEHEDGEEWKMSKLDSTAT</sequence>
<protein>
    <recommendedName>
        <fullName evidence="1">BTB domain-containing protein</fullName>
    </recommendedName>
</protein>
<reference evidence="2" key="1">
    <citation type="journal article" date="2021" name="J Fungi (Basel)">
        <title>Virulence traits and population genomics of the black yeast Aureobasidium melanogenum.</title>
        <authorList>
            <person name="Cernosa A."/>
            <person name="Sun X."/>
            <person name="Gostincar C."/>
            <person name="Fang C."/>
            <person name="Gunde-Cimerman N."/>
            <person name="Song Z."/>
        </authorList>
    </citation>
    <scope>NUCLEOTIDE SEQUENCE</scope>
    <source>
        <strain evidence="2">EXF-9911</strain>
    </source>
</reference>